<feature type="compositionally biased region" description="Low complexity" evidence="1">
    <location>
        <begin position="306"/>
        <end position="316"/>
    </location>
</feature>
<feature type="compositionally biased region" description="Polar residues" evidence="1">
    <location>
        <begin position="249"/>
        <end position="258"/>
    </location>
</feature>
<feature type="compositionally biased region" description="Low complexity" evidence="1">
    <location>
        <begin position="268"/>
        <end position="278"/>
    </location>
</feature>
<feature type="compositionally biased region" description="Low complexity" evidence="1">
    <location>
        <begin position="409"/>
        <end position="420"/>
    </location>
</feature>
<feature type="region of interest" description="Disordered" evidence="1">
    <location>
        <begin position="242"/>
        <end position="594"/>
    </location>
</feature>
<evidence type="ECO:0000313" key="3">
    <source>
        <dbReference type="Proteomes" id="UP001497453"/>
    </source>
</evidence>
<feature type="region of interest" description="Disordered" evidence="1">
    <location>
        <begin position="643"/>
        <end position="701"/>
    </location>
</feature>
<feature type="compositionally biased region" description="Polar residues" evidence="1">
    <location>
        <begin position="471"/>
        <end position="482"/>
    </location>
</feature>
<feature type="compositionally biased region" description="Basic and acidic residues" evidence="1">
    <location>
        <begin position="547"/>
        <end position="559"/>
    </location>
</feature>
<name>A0ABP1E8C7_9APHY</name>
<gene>
    <name evidence="2" type="ORF">GFSPODELE1_LOCUS10448</name>
</gene>
<feature type="compositionally biased region" description="Basic and acidic residues" evidence="1">
    <location>
        <begin position="393"/>
        <end position="403"/>
    </location>
</feature>
<feature type="compositionally biased region" description="Pro residues" evidence="1">
    <location>
        <begin position="727"/>
        <end position="738"/>
    </location>
</feature>
<reference evidence="3" key="1">
    <citation type="submission" date="2024-04" db="EMBL/GenBank/DDBJ databases">
        <authorList>
            <person name="Shaw F."/>
            <person name="Minotto A."/>
        </authorList>
    </citation>
    <scope>NUCLEOTIDE SEQUENCE [LARGE SCALE GENOMIC DNA]</scope>
</reference>
<evidence type="ECO:0000313" key="2">
    <source>
        <dbReference type="EMBL" id="CAL1715837.1"/>
    </source>
</evidence>
<accession>A0ABP1E8C7</accession>
<feature type="compositionally biased region" description="Pro residues" evidence="1">
    <location>
        <begin position="317"/>
        <end position="327"/>
    </location>
</feature>
<keyword evidence="3" id="KW-1185">Reference proteome</keyword>
<feature type="compositionally biased region" description="Low complexity" evidence="1">
    <location>
        <begin position="688"/>
        <end position="700"/>
    </location>
</feature>
<dbReference type="EMBL" id="OZ037952">
    <property type="protein sequence ID" value="CAL1715837.1"/>
    <property type="molecule type" value="Genomic_DNA"/>
</dbReference>
<feature type="compositionally biased region" description="Polar residues" evidence="1">
    <location>
        <begin position="563"/>
        <end position="572"/>
    </location>
</feature>
<protein>
    <submittedName>
        <fullName evidence="2">Uncharacterized protein</fullName>
    </submittedName>
</protein>
<dbReference type="Proteomes" id="UP001497453">
    <property type="component" value="Chromosome 9"/>
</dbReference>
<evidence type="ECO:0000256" key="1">
    <source>
        <dbReference type="SAM" id="MobiDB-lite"/>
    </source>
</evidence>
<proteinExistence type="predicted"/>
<feature type="compositionally biased region" description="Low complexity" evidence="1">
    <location>
        <begin position="573"/>
        <end position="583"/>
    </location>
</feature>
<feature type="region of interest" description="Disordered" evidence="1">
    <location>
        <begin position="722"/>
        <end position="744"/>
    </location>
</feature>
<sequence>MSGVAIVERADIHKSCKSIEAIVNILNDYCEAANAIVTIQKKLAKALRESASTKSTAEFAANALNASATIFESLAEVDSKFVKFADKECDNISAEVKKWFKKLAKEEKAHDERMASANAKIKQAGQLYEKKSKKNPRDAQDEHTRYITLLSSLGPEVAQDKYNHSLNVTIRHTETSYSIAACLSRVADGEWLRSCEGVRRFGPTIGQLGQWRALCEGGWTGPLPQGFQDVDTETPLSEHPIITAPSREQLPQQNNTPETLDKPAPEYTSRGPTPTGTMRPPPNYASQSILDGPSDKHDNSRGRSQSPTSLPSLASFPSPPTHFPLPPVSTSLSSNESVPHGTRESRPDHDTPAESNSPYEASKTTPSHPMPSEQRTFPVSSQASADPTPARTTTKDASDDHQQPADLVSPQQGSRQSSSSNVMPSYAPTRSGENAIVSASTTATTSPSGSRTQPQEVLLDTELGIRRSVDAMQQKSGTSNTKTLERHDTGRSSGSVVANLRDKYIRSAGPPSPGPKEVPRLPLSVSNLAHRYETSGNNQVAPPRSPSEGRRRVSSDLHVRPHNVQSYDQPGTSSQTSSSNRSPIRSKESDLLKQPIVEARESELQEREHQLRLREHEILESSKELERQRIQLQHARHGLAVDSINRYPITDRPQVESPSSSPLTRPQQLHSYSSTHLPVHTTGTYNHSPSSRSPISAAPSPVLPGEHAPYCGCEACSASQYRARDAPPSPRNPRPLEPPITLRPEKPKGWIRRLSMPVMGNAFSSSDSKKGVGNLAIPSNTAGYRSSLALPDEDGRLRTDLNFTGGYGSRSSVNLVRHRTTWSTDSKDL</sequence>
<feature type="compositionally biased region" description="Polar residues" evidence="1">
    <location>
        <begin position="656"/>
        <end position="687"/>
    </location>
</feature>
<feature type="compositionally biased region" description="Basic and acidic residues" evidence="1">
    <location>
        <begin position="341"/>
        <end position="352"/>
    </location>
</feature>
<feature type="compositionally biased region" description="Polar residues" evidence="1">
    <location>
        <begin position="353"/>
        <end position="385"/>
    </location>
</feature>
<feature type="compositionally biased region" description="Low complexity" evidence="1">
    <location>
        <begin position="438"/>
        <end position="452"/>
    </location>
</feature>
<organism evidence="2 3">
    <name type="scientific">Somion occarium</name>
    <dbReference type="NCBI Taxonomy" id="3059160"/>
    <lineage>
        <taxon>Eukaryota</taxon>
        <taxon>Fungi</taxon>
        <taxon>Dikarya</taxon>
        <taxon>Basidiomycota</taxon>
        <taxon>Agaricomycotina</taxon>
        <taxon>Agaricomycetes</taxon>
        <taxon>Polyporales</taxon>
        <taxon>Cerrenaceae</taxon>
        <taxon>Somion</taxon>
    </lineage>
</organism>